<accession>X1NAB7</accession>
<sequence length="179" mass="20719">MPRVRSAIANLDSRFVKIEPFNGPGYFDMCIKFGSGVPKLVIPFNWTRHTNKFRNEGWEMAQSVRLGYNKKKKALFVDLIFEKERPELREVGGVIGIDSGFNSMLASSDGQFIGSELKEEIKQGGKRRKSWHHYIETEANRFLKHLNLDNIKLTSFYLVCDVFYYKSLTHHTSVSSSYR</sequence>
<dbReference type="EMBL" id="BARV01008023">
    <property type="protein sequence ID" value="GAI15589.1"/>
    <property type="molecule type" value="Genomic_DNA"/>
</dbReference>
<evidence type="ECO:0000313" key="1">
    <source>
        <dbReference type="EMBL" id="GAI15589.1"/>
    </source>
</evidence>
<protein>
    <submittedName>
        <fullName evidence="1">Uncharacterized protein</fullName>
    </submittedName>
</protein>
<comment type="caution">
    <text evidence="1">The sequence shown here is derived from an EMBL/GenBank/DDBJ whole genome shotgun (WGS) entry which is preliminary data.</text>
</comment>
<dbReference type="AlphaFoldDB" id="X1NAB7"/>
<organism evidence="1">
    <name type="scientific">marine sediment metagenome</name>
    <dbReference type="NCBI Taxonomy" id="412755"/>
    <lineage>
        <taxon>unclassified sequences</taxon>
        <taxon>metagenomes</taxon>
        <taxon>ecological metagenomes</taxon>
    </lineage>
</organism>
<proteinExistence type="predicted"/>
<reference evidence="1" key="1">
    <citation type="journal article" date="2014" name="Front. Microbiol.">
        <title>High frequency of phylogenetically diverse reductive dehalogenase-homologous genes in deep subseafloor sedimentary metagenomes.</title>
        <authorList>
            <person name="Kawai M."/>
            <person name="Futagami T."/>
            <person name="Toyoda A."/>
            <person name="Takaki Y."/>
            <person name="Nishi S."/>
            <person name="Hori S."/>
            <person name="Arai W."/>
            <person name="Tsubouchi T."/>
            <person name="Morono Y."/>
            <person name="Uchiyama I."/>
            <person name="Ito T."/>
            <person name="Fujiyama A."/>
            <person name="Inagaki F."/>
            <person name="Takami H."/>
        </authorList>
    </citation>
    <scope>NUCLEOTIDE SEQUENCE</scope>
    <source>
        <strain evidence="1">Expedition CK06-06</strain>
    </source>
</reference>
<name>X1NAB7_9ZZZZ</name>
<gene>
    <name evidence="1" type="ORF">S06H3_16236</name>
</gene>